<dbReference type="PANTHER" id="PTHR18896">
    <property type="entry name" value="PHOSPHOLIPASE D"/>
    <property type="match status" value="1"/>
</dbReference>
<name>L8HG70_ACACF</name>
<organism evidence="12 13">
    <name type="scientific">Acanthamoeba castellanii (strain ATCC 30010 / Neff)</name>
    <dbReference type="NCBI Taxonomy" id="1257118"/>
    <lineage>
        <taxon>Eukaryota</taxon>
        <taxon>Amoebozoa</taxon>
        <taxon>Discosea</taxon>
        <taxon>Longamoebia</taxon>
        <taxon>Centramoebida</taxon>
        <taxon>Acanthamoebidae</taxon>
        <taxon>Acanthamoeba</taxon>
    </lineage>
</organism>
<gene>
    <name evidence="12" type="ORF">ACA1_070490</name>
</gene>
<dbReference type="InterPro" id="IPR001736">
    <property type="entry name" value="PLipase_D/transphosphatidylase"/>
</dbReference>
<dbReference type="InterPro" id="IPR015679">
    <property type="entry name" value="PLipase_D_fam"/>
</dbReference>
<feature type="domain" description="PLD phosphodiesterase" evidence="11">
    <location>
        <begin position="920"/>
        <end position="947"/>
    </location>
</feature>
<evidence type="ECO:0000256" key="8">
    <source>
        <dbReference type="SAM" id="MobiDB-lite"/>
    </source>
</evidence>
<dbReference type="Gene3D" id="3.30.870.10">
    <property type="entry name" value="Endonuclease Chain A"/>
    <property type="match status" value="2"/>
</dbReference>
<dbReference type="VEuPathDB" id="AmoebaDB:ACA1_070490"/>
<dbReference type="OrthoDB" id="14911at2759"/>
<dbReference type="GO" id="GO:0004630">
    <property type="term" value="F:phospholipase D activity"/>
    <property type="evidence" value="ECO:0007669"/>
    <property type="project" value="UniProtKB-EC"/>
</dbReference>
<dbReference type="Pfam" id="PF13091">
    <property type="entry name" value="PLDc_2"/>
    <property type="match status" value="1"/>
</dbReference>
<dbReference type="SMART" id="SM00155">
    <property type="entry name" value="PLDc"/>
    <property type="match status" value="2"/>
</dbReference>
<dbReference type="InterPro" id="IPR025202">
    <property type="entry name" value="PLD-like_dom"/>
</dbReference>
<dbReference type="STRING" id="1257118.L8HG70"/>
<dbReference type="InterPro" id="IPR036860">
    <property type="entry name" value="SH2_dom_sf"/>
</dbReference>
<dbReference type="RefSeq" id="XP_004352969.1">
    <property type="nucleotide sequence ID" value="XM_004352917.1"/>
</dbReference>
<sequence>MGAEASVPMEVNEADVSWVAAPGGKSGVGVVRWRSKVLHASPLLRAPHPARAAHLLRQWKAHEAKLKKHPHVLKIVGVLRVAKTDVWHILTEPYTKVMELPLMEDLAGGKRGVVPLYSRLEIAHQVAQVVALLHQCDIVHGALTLDQVVMTDRGFKVKGIGWNWVQDEEADPLYLPPEAMDRMSKQDLGHTKEADIFALGYLLGELYTNRSVRDVFLSEPQFKDASGKPDKALWKKHVVLHKFSPVQEHDVNKQMSKLLTSCWKRDTDKRPSAQEALDMLTEAILEKVLRNRFARTIWQAALDKQYEFNRSEANPFEVKWQHFAWAFYVKHMGLKMPKPKNIPPKRYHLRFTEILGLLFIHELLTRDEDDESKRLSTLLLSGSGSGIGGSAVRDKKKEKKKKKKSDNDLLSAKGINVQAASRGELRGIVPLDDFSSFLLWFPLLGPAGDTTLLKDVVHVMGHRFFQAIRTSGEAVRLLNKQPKGTFLMRFSGEPGSFSISYVLDFVSKPSPRTELRHLRFSRLPEGRFAVVINNRTESFASLDELRKALVRQSAVCLEKEYVKQSGSSLDELRALWSMVEEDPDELEDLGYRPIITYATAKTSSEAAVAAGLKEGQVRETIEELEGILTYKGKARLVSIRQGVLMIYSLNEDGKGSAEALVGPLSQSVGGLELVNAAELRLSLRASGALVESSSSSTPAVSSSSSSLSVSSSNSSASVSPRPSTSGIRSSSNEALLSKIRTGRHHPHKVVVLDGAAVTELKGEMSFRLECNGWVGVLSCDSVPATAKWITCISHWSLQGKRNRYSSFRPPHASIPAQWYVDGEDTYEAIADAIESARNCIFVADWFLIIETYLRRKHPPSIHNRFDKMILKKAQEGVHIYVLLYFEVNLALKLNSQATERKLANLHPNIHIIRHPRLRPFSWSHHQKIVVVDYDTAFVGGLDLCFGRWDRRDHPVADPCHLATLWPGRDYYNPELEGLSNQNVENPFVETLDRYYYSPTAPPPQPFCVVDKKNQPVADDSGVDRNKQPRMPWHDIHMRVGGEAARDVALNFIQRWNHHRSALRALRNGREIHAVLNFADKKNETMRAQVPYLLPSVSPPQTPAGTCECQVVRSLSDWSGCNRTEDSIAQAYYELIEGAQYFVYIENQFFISSTAGSAVQNRVAQALVNRIIRAHKEKEVFRVIIILPNFPEGSFFAPEVRMVMKWTYETICRGDTSLLAQLQRAGVNIPEYISFHQLRSWGHLDQGPVSNQVYVHCKCMIVDDVWTVIGSANINDRSMLGVRDSEVAIITRDKAPADGKMNGRNARVSSFAQSLRISLWREHLGLLGKEGGSEDALLLDPIHANTFHGLWRRVSQNNTTIHCQVFANTPSDEYKTLKDYSRALERREANPISAREVQVLEGLKGQLLDLPLLFLSEENLGPSASDVALKVLDSSVFT</sequence>
<dbReference type="GO" id="GO:0004672">
    <property type="term" value="F:protein kinase activity"/>
    <property type="evidence" value="ECO:0007669"/>
    <property type="project" value="InterPro"/>
</dbReference>
<dbReference type="InterPro" id="IPR000719">
    <property type="entry name" value="Prot_kinase_dom"/>
</dbReference>
<accession>L8HG70</accession>
<evidence type="ECO:0000256" key="3">
    <source>
        <dbReference type="ARBA" id="ARBA00022737"/>
    </source>
</evidence>
<evidence type="ECO:0000256" key="4">
    <source>
        <dbReference type="ARBA" id="ARBA00022801"/>
    </source>
</evidence>
<keyword evidence="13" id="KW-1185">Reference proteome</keyword>
<dbReference type="GO" id="GO:0005524">
    <property type="term" value="F:ATP binding"/>
    <property type="evidence" value="ECO:0007669"/>
    <property type="project" value="InterPro"/>
</dbReference>
<dbReference type="KEGG" id="acan:ACA1_070490"/>
<dbReference type="EC" id="3.1.4.4" evidence="2"/>
<dbReference type="Gene3D" id="3.30.505.10">
    <property type="entry name" value="SH2 domain"/>
    <property type="match status" value="1"/>
</dbReference>
<dbReference type="SUPFAM" id="SSF55550">
    <property type="entry name" value="SH2 domain"/>
    <property type="match status" value="1"/>
</dbReference>
<proteinExistence type="predicted"/>
<evidence type="ECO:0000259" key="11">
    <source>
        <dbReference type="PROSITE" id="PS50035"/>
    </source>
</evidence>
<evidence type="ECO:0000256" key="6">
    <source>
        <dbReference type="ARBA" id="ARBA00023098"/>
    </source>
</evidence>
<dbReference type="GeneID" id="14924418"/>
<dbReference type="PROSITE" id="PS50035">
    <property type="entry name" value="PLD"/>
    <property type="match status" value="2"/>
</dbReference>
<keyword evidence="4" id="KW-0378">Hydrolase</keyword>
<dbReference type="InterPro" id="IPR000980">
    <property type="entry name" value="SH2"/>
</dbReference>
<feature type="domain" description="Protein kinase" evidence="10">
    <location>
        <begin position="1"/>
        <end position="285"/>
    </location>
</feature>
<dbReference type="Pfam" id="PF00614">
    <property type="entry name" value="PLDc"/>
    <property type="match status" value="1"/>
</dbReference>
<dbReference type="SUPFAM" id="SSF56024">
    <property type="entry name" value="Phospholipase D/nuclease"/>
    <property type="match status" value="2"/>
</dbReference>
<evidence type="ECO:0000313" key="12">
    <source>
        <dbReference type="EMBL" id="ELR23441.1"/>
    </source>
</evidence>
<dbReference type="EMBL" id="KB007857">
    <property type="protein sequence ID" value="ELR23441.1"/>
    <property type="molecule type" value="Genomic_DNA"/>
</dbReference>
<evidence type="ECO:0000313" key="13">
    <source>
        <dbReference type="Proteomes" id="UP000011083"/>
    </source>
</evidence>
<dbReference type="CDD" id="cd09141">
    <property type="entry name" value="PLDc_vPLD1_2_yPLD_like_2"/>
    <property type="match status" value="1"/>
</dbReference>
<feature type="domain" description="SH2" evidence="9">
    <location>
        <begin position="463"/>
        <end position="545"/>
    </location>
</feature>
<evidence type="ECO:0000256" key="2">
    <source>
        <dbReference type="ARBA" id="ARBA00012027"/>
    </source>
</evidence>
<feature type="region of interest" description="Disordered" evidence="8">
    <location>
        <begin position="386"/>
        <end position="407"/>
    </location>
</feature>
<dbReference type="SUPFAM" id="SSF56112">
    <property type="entry name" value="Protein kinase-like (PK-like)"/>
    <property type="match status" value="1"/>
</dbReference>
<dbReference type="Pfam" id="PF00017">
    <property type="entry name" value="SH2"/>
    <property type="match status" value="1"/>
</dbReference>
<dbReference type="Gene3D" id="1.10.510.10">
    <property type="entry name" value="Transferase(Phosphotransferase) domain 1"/>
    <property type="match status" value="1"/>
</dbReference>
<feature type="domain" description="PLD phosphodiesterase" evidence="11">
    <location>
        <begin position="1250"/>
        <end position="1277"/>
    </location>
</feature>
<dbReference type="CDD" id="cd00173">
    <property type="entry name" value="SH2"/>
    <property type="match status" value="1"/>
</dbReference>
<keyword evidence="7" id="KW-0727">SH2 domain</keyword>
<feature type="region of interest" description="Disordered" evidence="8">
    <location>
        <begin position="693"/>
        <end position="731"/>
    </location>
</feature>
<feature type="compositionally biased region" description="Basic residues" evidence="8">
    <location>
        <begin position="394"/>
        <end position="404"/>
    </location>
</feature>
<dbReference type="PANTHER" id="PTHR18896:SF76">
    <property type="entry name" value="PHOSPHOLIPASE"/>
    <property type="match status" value="1"/>
</dbReference>
<dbReference type="PROSITE" id="PS50011">
    <property type="entry name" value="PROTEIN_KINASE_DOM"/>
    <property type="match status" value="1"/>
</dbReference>
<keyword evidence="3" id="KW-0677">Repeat</keyword>
<feature type="compositionally biased region" description="Low complexity" evidence="8">
    <location>
        <begin position="693"/>
        <end position="725"/>
    </location>
</feature>
<protein>
    <recommendedName>
        <fullName evidence="2">phospholipase D</fullName>
        <ecNumber evidence="2">3.1.4.4</ecNumber>
    </recommendedName>
</protein>
<evidence type="ECO:0000256" key="7">
    <source>
        <dbReference type="PROSITE-ProRule" id="PRU00191"/>
    </source>
</evidence>
<evidence type="ECO:0000256" key="5">
    <source>
        <dbReference type="ARBA" id="ARBA00022963"/>
    </source>
</evidence>
<evidence type="ECO:0000259" key="10">
    <source>
        <dbReference type="PROSITE" id="PS50011"/>
    </source>
</evidence>
<dbReference type="SMART" id="SM00252">
    <property type="entry name" value="SH2"/>
    <property type="match status" value="1"/>
</dbReference>
<dbReference type="Pfam" id="PF00069">
    <property type="entry name" value="Pkinase"/>
    <property type="match status" value="1"/>
</dbReference>
<keyword evidence="6" id="KW-0443">Lipid metabolism</keyword>
<reference evidence="12 13" key="1">
    <citation type="journal article" date="2013" name="Genome Biol.">
        <title>Genome of Acanthamoeba castellanii highlights extensive lateral gene transfer and early evolution of tyrosine kinase signaling.</title>
        <authorList>
            <person name="Clarke M."/>
            <person name="Lohan A.J."/>
            <person name="Liu B."/>
            <person name="Lagkouvardos I."/>
            <person name="Roy S."/>
            <person name="Zafar N."/>
            <person name="Bertelli C."/>
            <person name="Schilde C."/>
            <person name="Kianianmomeni A."/>
            <person name="Burglin T.R."/>
            <person name="Frech C."/>
            <person name="Turcotte B."/>
            <person name="Kopec K.O."/>
            <person name="Synnott J.M."/>
            <person name="Choo C."/>
            <person name="Paponov I."/>
            <person name="Finkler A."/>
            <person name="Soon Heng Tan C."/>
            <person name="Hutchins A.P."/>
            <person name="Weinmeier T."/>
            <person name="Rattei T."/>
            <person name="Chu J.S."/>
            <person name="Gimenez G."/>
            <person name="Irimia M."/>
            <person name="Rigden D.J."/>
            <person name="Fitzpatrick D.A."/>
            <person name="Lorenzo-Morales J."/>
            <person name="Bateman A."/>
            <person name="Chiu C.H."/>
            <person name="Tang P."/>
            <person name="Hegemann P."/>
            <person name="Fromm H."/>
            <person name="Raoult D."/>
            <person name="Greub G."/>
            <person name="Miranda-Saavedra D."/>
            <person name="Chen N."/>
            <person name="Nash P."/>
            <person name="Ginger M.L."/>
            <person name="Horn M."/>
            <person name="Schaap P."/>
            <person name="Caler L."/>
            <person name="Loftus B."/>
        </authorList>
    </citation>
    <scope>NUCLEOTIDE SEQUENCE [LARGE SCALE GENOMIC DNA]</scope>
    <source>
        <strain evidence="12 13">Neff</strain>
    </source>
</reference>
<evidence type="ECO:0000256" key="1">
    <source>
        <dbReference type="ARBA" id="ARBA00000798"/>
    </source>
</evidence>
<evidence type="ECO:0000259" key="9">
    <source>
        <dbReference type="PROSITE" id="PS50001"/>
    </source>
</evidence>
<dbReference type="GO" id="GO:0009395">
    <property type="term" value="P:phospholipid catabolic process"/>
    <property type="evidence" value="ECO:0007669"/>
    <property type="project" value="TreeGrafter"/>
</dbReference>
<dbReference type="Proteomes" id="UP000011083">
    <property type="component" value="Unassembled WGS sequence"/>
</dbReference>
<keyword evidence="5" id="KW-0442">Lipid degradation</keyword>
<dbReference type="SMART" id="SM00220">
    <property type="entry name" value="S_TKc"/>
    <property type="match status" value="1"/>
</dbReference>
<comment type="catalytic activity">
    <reaction evidence="1">
        <text>a 1,2-diacyl-sn-glycero-3-phosphocholine + H2O = a 1,2-diacyl-sn-glycero-3-phosphate + choline + H(+)</text>
        <dbReference type="Rhea" id="RHEA:14445"/>
        <dbReference type="ChEBI" id="CHEBI:15354"/>
        <dbReference type="ChEBI" id="CHEBI:15377"/>
        <dbReference type="ChEBI" id="CHEBI:15378"/>
        <dbReference type="ChEBI" id="CHEBI:57643"/>
        <dbReference type="ChEBI" id="CHEBI:58608"/>
        <dbReference type="EC" id="3.1.4.4"/>
    </reaction>
</comment>
<dbReference type="InterPro" id="IPR011009">
    <property type="entry name" value="Kinase-like_dom_sf"/>
</dbReference>
<dbReference type="PROSITE" id="PS50001">
    <property type="entry name" value="SH2"/>
    <property type="match status" value="1"/>
</dbReference>